<dbReference type="AlphaFoldDB" id="A0A0D6MHZ8"/>
<evidence type="ECO:0000313" key="1">
    <source>
        <dbReference type="EMBL" id="GAN53100.1"/>
    </source>
</evidence>
<dbReference type="RefSeq" id="WP_048846737.1">
    <property type="nucleotide sequence ID" value="NZ_BALE01000005.1"/>
</dbReference>
<reference evidence="1 2" key="1">
    <citation type="submission" date="2012-10" db="EMBL/GenBank/DDBJ databases">
        <title>Genome sequencing of Tanticharoenia sakaeratensis NBRC 103193.</title>
        <authorList>
            <person name="Azuma Y."/>
            <person name="Hadano H."/>
            <person name="Hirakawa H."/>
            <person name="Matsushita K."/>
        </authorList>
    </citation>
    <scope>NUCLEOTIDE SEQUENCE [LARGE SCALE GENOMIC DNA]</scope>
    <source>
        <strain evidence="1 2">NBRC 103193</strain>
    </source>
</reference>
<organism evidence="1 2">
    <name type="scientific">Tanticharoenia sakaeratensis NBRC 103193</name>
    <dbReference type="NCBI Taxonomy" id="1231623"/>
    <lineage>
        <taxon>Bacteria</taxon>
        <taxon>Pseudomonadati</taxon>
        <taxon>Pseudomonadota</taxon>
        <taxon>Alphaproteobacteria</taxon>
        <taxon>Acetobacterales</taxon>
        <taxon>Acetobacteraceae</taxon>
        <taxon>Tanticharoenia</taxon>
    </lineage>
</organism>
<comment type="caution">
    <text evidence="1">The sequence shown here is derived from an EMBL/GenBank/DDBJ whole genome shotgun (WGS) entry which is preliminary data.</text>
</comment>
<dbReference type="EMBL" id="BALE01000005">
    <property type="protein sequence ID" value="GAN53100.1"/>
    <property type="molecule type" value="Genomic_DNA"/>
</dbReference>
<keyword evidence="2" id="KW-1185">Reference proteome</keyword>
<protein>
    <submittedName>
        <fullName evidence="1">Uncharacterized protein</fullName>
    </submittedName>
</protein>
<evidence type="ECO:0000313" key="2">
    <source>
        <dbReference type="Proteomes" id="UP000032679"/>
    </source>
</evidence>
<name>A0A0D6MHZ8_9PROT</name>
<proteinExistence type="predicted"/>
<dbReference type="Proteomes" id="UP000032679">
    <property type="component" value="Unassembled WGS sequence"/>
</dbReference>
<sequence length="77" mass="8636">MTAKPDETFSEEDHMLLSVIGTDWSVPEAGHMDVAELVRRHPDLVEQRDGDPPEFRLTEEGARVQATMIDSDQSRGV</sequence>
<gene>
    <name evidence="1" type="ORF">Tasa_005_015</name>
</gene>
<accession>A0A0D6MHZ8</accession>